<keyword evidence="1" id="KW-1133">Transmembrane helix</keyword>
<gene>
    <name evidence="2" type="ORF">AM592_15655</name>
</gene>
<feature type="transmembrane region" description="Helical" evidence="1">
    <location>
        <begin position="12"/>
        <end position="29"/>
    </location>
</feature>
<protein>
    <recommendedName>
        <fullName evidence="4">DUF3899 domain-containing protein</fullName>
    </recommendedName>
</protein>
<name>A0A0M5JAI1_9BACI</name>
<feature type="transmembrane region" description="Helical" evidence="1">
    <location>
        <begin position="86"/>
        <end position="105"/>
    </location>
</feature>
<accession>A0A0M5JAI1</accession>
<evidence type="ECO:0000256" key="1">
    <source>
        <dbReference type="SAM" id="Phobius"/>
    </source>
</evidence>
<proteinExistence type="predicted"/>
<evidence type="ECO:0000313" key="2">
    <source>
        <dbReference type="EMBL" id="ALC82864.1"/>
    </source>
</evidence>
<organism evidence="2 3">
    <name type="scientific">Bacillus gobiensis</name>
    <dbReference type="NCBI Taxonomy" id="1441095"/>
    <lineage>
        <taxon>Bacteria</taxon>
        <taxon>Bacillati</taxon>
        <taxon>Bacillota</taxon>
        <taxon>Bacilli</taxon>
        <taxon>Bacillales</taxon>
        <taxon>Bacillaceae</taxon>
        <taxon>Bacillus</taxon>
    </lineage>
</organism>
<keyword evidence="3" id="KW-1185">Reference proteome</keyword>
<dbReference type="STRING" id="1441095.AM592_15655"/>
<reference evidence="2 3" key="2">
    <citation type="journal article" date="2016" name="Int. J. Syst. Evol. Microbiol.">
        <title>Bacillus gobiensis sp. nov., isolated from a soil sample.</title>
        <authorList>
            <person name="Liu B."/>
            <person name="Liu G.H."/>
            <person name="Cetin S."/>
            <person name="Schumann P."/>
            <person name="Pan Z.Z."/>
            <person name="Chen Q.Q."/>
        </authorList>
    </citation>
    <scope>NUCLEOTIDE SEQUENCE [LARGE SCALE GENOMIC DNA]</scope>
    <source>
        <strain evidence="2 3">FJAT-4402</strain>
    </source>
</reference>
<keyword evidence="1" id="KW-0472">Membrane</keyword>
<dbReference type="Proteomes" id="UP000067625">
    <property type="component" value="Chromosome"/>
</dbReference>
<dbReference type="AlphaFoldDB" id="A0A0M5JAI1"/>
<evidence type="ECO:0000313" key="3">
    <source>
        <dbReference type="Proteomes" id="UP000067625"/>
    </source>
</evidence>
<dbReference type="Pfam" id="PF17247">
    <property type="entry name" value="DUF5316"/>
    <property type="match status" value="1"/>
</dbReference>
<reference evidence="3" key="1">
    <citation type="submission" date="2015-08" db="EMBL/GenBank/DDBJ databases">
        <title>Genome sequencing project for genomic taxonomy and phylogenomics of Bacillus-like bacteria.</title>
        <authorList>
            <person name="Liu B."/>
            <person name="Wang J."/>
            <person name="Zhu Y."/>
            <person name="Liu G."/>
            <person name="Chen Q."/>
            <person name="Chen Z."/>
            <person name="Lan J."/>
            <person name="Che J."/>
            <person name="Ge C."/>
            <person name="Shi H."/>
            <person name="Pan Z."/>
            <person name="Liu X."/>
        </authorList>
    </citation>
    <scope>NUCLEOTIDE SEQUENCE [LARGE SCALE GENOMIC DNA]</scope>
    <source>
        <strain evidence="3">FJAT-4402</strain>
    </source>
</reference>
<feature type="transmembrane region" description="Helical" evidence="1">
    <location>
        <begin position="35"/>
        <end position="58"/>
    </location>
</feature>
<dbReference type="EMBL" id="CP012600">
    <property type="protein sequence ID" value="ALC82864.1"/>
    <property type="molecule type" value="Genomic_DNA"/>
</dbReference>
<dbReference type="InterPro" id="IPR035167">
    <property type="entry name" value="DUF5316"/>
</dbReference>
<dbReference type="PATRIC" id="fig|1441095.3.peg.3453"/>
<keyword evidence="1" id="KW-0812">Transmembrane</keyword>
<evidence type="ECO:0008006" key="4">
    <source>
        <dbReference type="Google" id="ProtNLM"/>
    </source>
</evidence>
<sequence>MFQRKNFMKKYLLIGIIILIVDFIALVWLQDINFIPKITGITGGLFLVLAIIMTGGTFNDPDSRRLDIAVESRESLKRRVTWSTRFLLISAPSMFVCILSFILLFW</sequence>